<dbReference type="Proteomes" id="UP001228049">
    <property type="component" value="Unassembled WGS sequence"/>
</dbReference>
<keyword evidence="4" id="KW-1185">Reference proteome</keyword>
<gene>
    <name evidence="3" type="ORF">KUDE01_007791</name>
</gene>
<protein>
    <submittedName>
        <fullName evidence="3">Huntingtin-interacting protein 1-related protein</fullName>
    </submittedName>
</protein>
<evidence type="ECO:0000313" key="3">
    <source>
        <dbReference type="EMBL" id="KAK1892717.1"/>
    </source>
</evidence>
<feature type="non-terminal residue" evidence="3">
    <location>
        <position position="57"/>
    </location>
</feature>
<evidence type="ECO:0000256" key="2">
    <source>
        <dbReference type="SAM" id="Phobius"/>
    </source>
</evidence>
<keyword evidence="2" id="KW-0472">Membrane</keyword>
<feature type="region of interest" description="Disordered" evidence="1">
    <location>
        <begin position="1"/>
        <end position="22"/>
    </location>
</feature>
<feature type="transmembrane region" description="Helical" evidence="2">
    <location>
        <begin position="33"/>
        <end position="55"/>
    </location>
</feature>
<keyword evidence="2" id="KW-1133">Transmembrane helix</keyword>
<accession>A0AAD9F883</accession>
<evidence type="ECO:0000313" key="4">
    <source>
        <dbReference type="Proteomes" id="UP001228049"/>
    </source>
</evidence>
<organism evidence="3 4">
    <name type="scientific">Dissostichus eleginoides</name>
    <name type="common">Patagonian toothfish</name>
    <name type="synonym">Dissostichus amissus</name>
    <dbReference type="NCBI Taxonomy" id="100907"/>
    <lineage>
        <taxon>Eukaryota</taxon>
        <taxon>Metazoa</taxon>
        <taxon>Chordata</taxon>
        <taxon>Craniata</taxon>
        <taxon>Vertebrata</taxon>
        <taxon>Euteleostomi</taxon>
        <taxon>Actinopterygii</taxon>
        <taxon>Neopterygii</taxon>
        <taxon>Teleostei</taxon>
        <taxon>Neoteleostei</taxon>
        <taxon>Acanthomorphata</taxon>
        <taxon>Eupercaria</taxon>
        <taxon>Perciformes</taxon>
        <taxon>Notothenioidei</taxon>
        <taxon>Nototheniidae</taxon>
        <taxon>Dissostichus</taxon>
    </lineage>
</organism>
<dbReference type="EMBL" id="JASDAP010000013">
    <property type="protein sequence ID" value="KAK1892717.1"/>
    <property type="molecule type" value="Genomic_DNA"/>
</dbReference>
<evidence type="ECO:0000256" key="1">
    <source>
        <dbReference type="SAM" id="MobiDB-lite"/>
    </source>
</evidence>
<name>A0AAD9F883_DISEL</name>
<keyword evidence="2" id="KW-0812">Transmembrane</keyword>
<sequence length="57" mass="6445">MNSIRQVPTRVKSRRTEANLGAEREHFDKQQSFSVLLIHAGLKLLTVAPLSPLYVDL</sequence>
<comment type="caution">
    <text evidence="3">The sequence shown here is derived from an EMBL/GenBank/DDBJ whole genome shotgun (WGS) entry which is preliminary data.</text>
</comment>
<reference evidence="3" key="1">
    <citation type="submission" date="2023-04" db="EMBL/GenBank/DDBJ databases">
        <title>Chromosome-level genome of Chaenocephalus aceratus.</title>
        <authorList>
            <person name="Park H."/>
        </authorList>
    </citation>
    <scope>NUCLEOTIDE SEQUENCE</scope>
    <source>
        <strain evidence="3">DE</strain>
        <tissue evidence="3">Muscle</tissue>
    </source>
</reference>
<proteinExistence type="predicted"/>
<dbReference type="AlphaFoldDB" id="A0AAD9F883"/>